<dbReference type="CDD" id="cd09077">
    <property type="entry name" value="R1-I-EN"/>
    <property type="match status" value="1"/>
</dbReference>
<evidence type="ECO:0000256" key="1">
    <source>
        <dbReference type="SAM" id="MobiDB-lite"/>
    </source>
</evidence>
<dbReference type="InterPro" id="IPR005135">
    <property type="entry name" value="Endo/exonuclease/phosphatase"/>
</dbReference>
<reference evidence="3 5" key="1">
    <citation type="journal article" date="2018" name="Elife">
        <title>Firefly genomes illuminate parallel origins of bioluminescence in beetles.</title>
        <authorList>
            <person name="Fallon T.R."/>
            <person name="Lower S.E."/>
            <person name="Chang C.H."/>
            <person name="Bessho-Uehara M."/>
            <person name="Martin G.J."/>
            <person name="Bewick A.J."/>
            <person name="Behringer M."/>
            <person name="Debat H.J."/>
            <person name="Wong I."/>
            <person name="Day J.C."/>
            <person name="Suvorov A."/>
            <person name="Silva C.J."/>
            <person name="Stanger-Hall K.F."/>
            <person name="Hall D.W."/>
            <person name="Schmitz R.J."/>
            <person name="Nelson D.R."/>
            <person name="Lewis S.M."/>
            <person name="Shigenobu S."/>
            <person name="Bybee S.M."/>
            <person name="Larracuente A.M."/>
            <person name="Oba Y."/>
            <person name="Weng J.K."/>
        </authorList>
    </citation>
    <scope>NUCLEOTIDE SEQUENCE [LARGE SCALE GENOMIC DNA]</scope>
    <source>
        <strain evidence="3">1611_PpyrPB1</strain>
        <tissue evidence="3">Whole body</tissue>
    </source>
</reference>
<keyword evidence="5" id="KW-1185">Reference proteome</keyword>
<proteinExistence type="predicted"/>
<organism evidence="3 5">
    <name type="scientific">Photinus pyralis</name>
    <name type="common">Common eastern firefly</name>
    <name type="synonym">Lampyris pyralis</name>
    <dbReference type="NCBI Taxonomy" id="7054"/>
    <lineage>
        <taxon>Eukaryota</taxon>
        <taxon>Metazoa</taxon>
        <taxon>Ecdysozoa</taxon>
        <taxon>Arthropoda</taxon>
        <taxon>Hexapoda</taxon>
        <taxon>Insecta</taxon>
        <taxon>Pterygota</taxon>
        <taxon>Neoptera</taxon>
        <taxon>Endopterygota</taxon>
        <taxon>Coleoptera</taxon>
        <taxon>Polyphaga</taxon>
        <taxon>Elateriformia</taxon>
        <taxon>Elateroidea</taxon>
        <taxon>Lampyridae</taxon>
        <taxon>Lampyrinae</taxon>
        <taxon>Photinus</taxon>
    </lineage>
</organism>
<feature type="region of interest" description="Disordered" evidence="1">
    <location>
        <begin position="296"/>
        <end position="317"/>
    </location>
</feature>
<dbReference type="AlphaFoldDB" id="A0A5N4B689"/>
<dbReference type="PANTHER" id="PTHR33273">
    <property type="entry name" value="DOMAIN-CONTAINING PROTEIN, PUTATIVE-RELATED"/>
    <property type="match status" value="1"/>
</dbReference>
<reference evidence="3" key="2">
    <citation type="submission" date="2019-08" db="EMBL/GenBank/DDBJ databases">
        <authorList>
            <consortium name="Photinus pyralis genome working group"/>
            <person name="Fallon T.R."/>
            <person name="Sander Lower S.E."/>
            <person name="Weng J.-K."/>
        </authorList>
    </citation>
    <scope>NUCLEOTIDE SEQUENCE</scope>
    <source>
        <strain evidence="3">1611_PpyrPB1</strain>
        <tissue evidence="3">Whole body</tissue>
    </source>
</reference>
<dbReference type="Proteomes" id="UP000327044">
    <property type="component" value="Unassembled WGS sequence"/>
</dbReference>
<evidence type="ECO:0000313" key="5">
    <source>
        <dbReference type="Proteomes" id="UP000327044"/>
    </source>
</evidence>
<name>A0A5N4B689_PHOPY</name>
<accession>A0A5N4B689</accession>
<dbReference type="EMBL" id="VVIM01000001">
    <property type="protein sequence ID" value="KAB0805132.1"/>
    <property type="molecule type" value="Genomic_DNA"/>
</dbReference>
<comment type="caution">
    <text evidence="3">The sequence shown here is derived from an EMBL/GenBank/DDBJ whole genome shotgun (WGS) entry which is preliminary data.</text>
</comment>
<dbReference type="EMBL" id="VVIM01000001">
    <property type="protein sequence ID" value="KAB0805131.1"/>
    <property type="molecule type" value="Genomic_DNA"/>
</dbReference>
<dbReference type="GO" id="GO:0003824">
    <property type="term" value="F:catalytic activity"/>
    <property type="evidence" value="ECO:0007669"/>
    <property type="project" value="InterPro"/>
</dbReference>
<dbReference type="InterPro" id="IPR036691">
    <property type="entry name" value="Endo/exonu/phosph_ase_sf"/>
</dbReference>
<gene>
    <name evidence="3" type="ORF">PPYR_02101</name>
    <name evidence="4" type="ORF">PPYR_02102</name>
</gene>
<dbReference type="SUPFAM" id="SSF56219">
    <property type="entry name" value="DNase I-like"/>
    <property type="match status" value="1"/>
</dbReference>
<dbReference type="InParanoid" id="A0A5N4B689"/>
<evidence type="ECO:0000313" key="3">
    <source>
        <dbReference type="EMBL" id="KAB0805131.1"/>
    </source>
</evidence>
<evidence type="ECO:0000259" key="2">
    <source>
        <dbReference type="Pfam" id="PF14529"/>
    </source>
</evidence>
<protein>
    <recommendedName>
        <fullName evidence="2">Endonuclease/exonuclease/phosphatase domain-containing protein</fullName>
    </recommendedName>
</protein>
<dbReference type="Pfam" id="PF14529">
    <property type="entry name" value="Exo_endo_phos_2"/>
    <property type="match status" value="1"/>
</dbReference>
<dbReference type="PANTHER" id="PTHR33273:SF4">
    <property type="entry name" value="ENDONUCLEASE_EXONUCLEASE_PHOSPHATASE DOMAIN-CONTAINING PROTEIN"/>
    <property type="match status" value="1"/>
</dbReference>
<feature type="region of interest" description="Disordered" evidence="1">
    <location>
        <begin position="385"/>
        <end position="405"/>
    </location>
</feature>
<feature type="domain" description="Endonuclease/exonuclease/phosphatase" evidence="2">
    <location>
        <begin position="96"/>
        <end position="213"/>
    </location>
</feature>
<sequence length="433" mass="49399">MDKATGRNVTKDKGELRIVQVNVNNSARATDLAYAAAESREAKLIILAEPSKKHRGRHVYGSKERNASIVNVKGGSVVWNFTSGHNHAMVQVGQTTVVSAYISPNSTMEEFEDTLDEIARNIRKKTEVIIGGDFNAKNPMWGGQTNDERGVKLAEWAHQLGMTIMNDGKRPTCIRHNGCSYIDLTIATAGVAKKLSEWEVTEEETLSDHELIYYKIENTEVETKRGWEMNIALDRVKIGNAMETRWHQEGRPSEPEEITKILATVQKKAIRKQRDEIGMGRPYWWTERVEETKSEANRKRRKLLRSRKSGQSQPELESIYREARRKLRAEIAQEKRAKWRDLCSELSNDPFGQAYRIVARALKMPDPRVELTAEQKQGEFERLFVHEGTEGEEQEDENISDARELSTEEYRRAISRIKTNKAPGPDGLLPEIP</sequence>
<evidence type="ECO:0000313" key="4">
    <source>
        <dbReference type="EMBL" id="KAB0805132.1"/>
    </source>
</evidence>
<dbReference type="Gene3D" id="3.60.10.10">
    <property type="entry name" value="Endonuclease/exonuclease/phosphatase"/>
    <property type="match status" value="1"/>
</dbReference>
<feature type="compositionally biased region" description="Basic residues" evidence="1">
    <location>
        <begin position="298"/>
        <end position="308"/>
    </location>
</feature>
<feature type="compositionally biased region" description="Acidic residues" evidence="1">
    <location>
        <begin position="390"/>
        <end position="399"/>
    </location>
</feature>